<comment type="catalytic activity">
    <reaction evidence="1">
        <text>ATP + protein L-histidine = ADP + protein N-phospho-L-histidine.</text>
        <dbReference type="EC" id="2.7.13.3"/>
    </reaction>
</comment>
<dbReference type="InterPro" id="IPR003661">
    <property type="entry name" value="HisK_dim/P_dom"/>
</dbReference>
<feature type="domain" description="Response regulatory" evidence="16">
    <location>
        <begin position="1132"/>
        <end position="1247"/>
    </location>
</feature>
<proteinExistence type="predicted"/>
<evidence type="ECO:0000256" key="10">
    <source>
        <dbReference type="ARBA" id="ARBA00022741"/>
    </source>
</evidence>
<dbReference type="InterPro" id="IPR036097">
    <property type="entry name" value="HisK_dim/P_sf"/>
</dbReference>
<dbReference type="PANTHER" id="PTHR43304">
    <property type="entry name" value="PHYTOCHROME-LIKE PROTEIN CPH1"/>
    <property type="match status" value="1"/>
</dbReference>
<evidence type="ECO:0000256" key="2">
    <source>
        <dbReference type="ARBA" id="ARBA00004429"/>
    </source>
</evidence>
<dbReference type="CDD" id="cd00082">
    <property type="entry name" value="HisKA"/>
    <property type="match status" value="1"/>
</dbReference>
<dbReference type="InterPro" id="IPR003594">
    <property type="entry name" value="HATPase_dom"/>
</dbReference>
<dbReference type="SMART" id="SM00091">
    <property type="entry name" value="PAS"/>
    <property type="match status" value="3"/>
</dbReference>
<feature type="transmembrane region" description="Helical" evidence="14">
    <location>
        <begin position="275"/>
        <end position="294"/>
    </location>
</feature>
<dbReference type="InterPro" id="IPR013767">
    <property type="entry name" value="PAS_fold"/>
</dbReference>
<dbReference type="CDD" id="cd00075">
    <property type="entry name" value="HATPase"/>
    <property type="match status" value="1"/>
</dbReference>
<dbReference type="PROSITE" id="PS50113">
    <property type="entry name" value="PAC"/>
    <property type="match status" value="3"/>
</dbReference>
<dbReference type="EC" id="2.7.13.3" evidence="3"/>
<dbReference type="Gene3D" id="2.10.70.100">
    <property type="match status" value="1"/>
</dbReference>
<dbReference type="SMART" id="SM00086">
    <property type="entry name" value="PAC"/>
    <property type="match status" value="3"/>
</dbReference>
<keyword evidence="4" id="KW-1003">Cell membrane</keyword>
<evidence type="ECO:0000256" key="9">
    <source>
        <dbReference type="ARBA" id="ARBA00022737"/>
    </source>
</evidence>
<dbReference type="Pfam" id="PF13185">
    <property type="entry name" value="GAF_2"/>
    <property type="match status" value="1"/>
</dbReference>
<dbReference type="Gene3D" id="3.30.565.10">
    <property type="entry name" value="Histidine kinase-like ATPase, C-terminal domain"/>
    <property type="match status" value="1"/>
</dbReference>
<accession>A0A3B1BU03</accession>
<evidence type="ECO:0000256" key="8">
    <source>
        <dbReference type="ARBA" id="ARBA00022692"/>
    </source>
</evidence>
<dbReference type="Pfam" id="PF00512">
    <property type="entry name" value="HisKA"/>
    <property type="match status" value="1"/>
</dbReference>
<dbReference type="InterPro" id="IPR036890">
    <property type="entry name" value="HATPase_C_sf"/>
</dbReference>
<comment type="subcellular location">
    <subcellularLocation>
        <location evidence="2">Cell inner membrane</location>
        <topology evidence="2">Multi-pass membrane protein</topology>
    </subcellularLocation>
</comment>
<dbReference type="InterPro" id="IPR004358">
    <property type="entry name" value="Sig_transdc_His_kin-like_C"/>
</dbReference>
<dbReference type="Gene3D" id="3.40.50.2300">
    <property type="match status" value="1"/>
</dbReference>
<feature type="transmembrane region" description="Helical" evidence="14">
    <location>
        <begin position="230"/>
        <end position="247"/>
    </location>
</feature>
<dbReference type="SMART" id="SM00388">
    <property type="entry name" value="HisKA"/>
    <property type="match status" value="1"/>
</dbReference>
<dbReference type="Gene3D" id="1.10.287.130">
    <property type="match status" value="1"/>
</dbReference>
<evidence type="ECO:0000256" key="5">
    <source>
        <dbReference type="ARBA" id="ARBA00022519"/>
    </source>
</evidence>
<dbReference type="SUPFAM" id="SSF55785">
    <property type="entry name" value="PYP-like sensor domain (PAS domain)"/>
    <property type="match status" value="3"/>
</dbReference>
<dbReference type="InterPro" id="IPR005467">
    <property type="entry name" value="His_kinase_dom"/>
</dbReference>
<feature type="domain" description="PAC" evidence="18">
    <location>
        <begin position="843"/>
        <end position="895"/>
    </location>
</feature>
<dbReference type="PANTHER" id="PTHR43304:SF1">
    <property type="entry name" value="PAC DOMAIN-CONTAINING PROTEIN"/>
    <property type="match status" value="1"/>
</dbReference>
<dbReference type="PROSITE" id="PS50112">
    <property type="entry name" value="PAS"/>
    <property type="match status" value="3"/>
</dbReference>
<feature type="domain" description="Histidine kinase" evidence="15">
    <location>
        <begin position="913"/>
        <end position="1130"/>
    </location>
</feature>
<dbReference type="GO" id="GO:0006355">
    <property type="term" value="P:regulation of DNA-templated transcription"/>
    <property type="evidence" value="ECO:0007669"/>
    <property type="project" value="InterPro"/>
</dbReference>
<dbReference type="SMART" id="SM00448">
    <property type="entry name" value="REC"/>
    <property type="match status" value="1"/>
</dbReference>
<evidence type="ECO:0000259" key="17">
    <source>
        <dbReference type="PROSITE" id="PS50112"/>
    </source>
</evidence>
<dbReference type="InterPro" id="IPR011006">
    <property type="entry name" value="CheY-like_superfamily"/>
</dbReference>
<keyword evidence="13 14" id="KW-0472">Membrane</keyword>
<name>A0A3B1BU03_9ZZZZ</name>
<feature type="transmembrane region" description="Helical" evidence="14">
    <location>
        <begin position="186"/>
        <end position="209"/>
    </location>
</feature>
<feature type="domain" description="PAS" evidence="17">
    <location>
        <begin position="463"/>
        <end position="538"/>
    </location>
</feature>
<evidence type="ECO:0000256" key="12">
    <source>
        <dbReference type="ARBA" id="ARBA00022989"/>
    </source>
</evidence>
<dbReference type="Pfam" id="PF02518">
    <property type="entry name" value="HATPase_c"/>
    <property type="match status" value="1"/>
</dbReference>
<keyword evidence="6" id="KW-0597">Phosphoprotein</keyword>
<feature type="transmembrane region" description="Helical" evidence="14">
    <location>
        <begin position="300"/>
        <end position="324"/>
    </location>
</feature>
<dbReference type="PROSITE" id="PS50109">
    <property type="entry name" value="HIS_KIN"/>
    <property type="match status" value="1"/>
</dbReference>
<keyword evidence="7" id="KW-0808">Transferase</keyword>
<dbReference type="SUPFAM" id="SSF55781">
    <property type="entry name" value="GAF domain-like"/>
    <property type="match status" value="1"/>
</dbReference>
<feature type="domain" description="PAS" evidence="17">
    <location>
        <begin position="780"/>
        <end position="817"/>
    </location>
</feature>
<reference evidence="19" key="1">
    <citation type="submission" date="2018-06" db="EMBL/GenBank/DDBJ databases">
        <authorList>
            <person name="Zhirakovskaya E."/>
        </authorList>
    </citation>
    <scope>NUCLEOTIDE SEQUENCE</scope>
</reference>
<dbReference type="EMBL" id="UOGA01000110">
    <property type="protein sequence ID" value="VAX18001.1"/>
    <property type="molecule type" value="Genomic_DNA"/>
</dbReference>
<evidence type="ECO:0000256" key="13">
    <source>
        <dbReference type="ARBA" id="ARBA00023136"/>
    </source>
</evidence>
<keyword evidence="8 14" id="KW-0812">Transmembrane</keyword>
<dbReference type="InterPro" id="IPR000700">
    <property type="entry name" value="PAS-assoc_C"/>
</dbReference>
<dbReference type="InterPro" id="IPR001610">
    <property type="entry name" value="PAC"/>
</dbReference>
<dbReference type="NCBIfam" id="TIGR00229">
    <property type="entry name" value="sensory_box"/>
    <property type="match status" value="3"/>
</dbReference>
<dbReference type="AlphaFoldDB" id="A0A3B1BU03"/>
<feature type="transmembrane region" description="Helical" evidence="14">
    <location>
        <begin position="12"/>
        <end position="36"/>
    </location>
</feature>
<dbReference type="Pfam" id="PF13426">
    <property type="entry name" value="PAS_9"/>
    <property type="match status" value="1"/>
</dbReference>
<dbReference type="GO" id="GO:0005886">
    <property type="term" value="C:plasma membrane"/>
    <property type="evidence" value="ECO:0007669"/>
    <property type="project" value="UniProtKB-SubCell"/>
</dbReference>
<keyword evidence="10" id="KW-0547">Nucleotide-binding</keyword>
<dbReference type="Pfam" id="PF00989">
    <property type="entry name" value="PAS"/>
    <property type="match status" value="1"/>
</dbReference>
<dbReference type="CDD" id="cd00156">
    <property type="entry name" value="REC"/>
    <property type="match status" value="1"/>
</dbReference>
<dbReference type="PROSITE" id="PS50110">
    <property type="entry name" value="RESPONSE_REGULATORY"/>
    <property type="match status" value="1"/>
</dbReference>
<evidence type="ECO:0000313" key="19">
    <source>
        <dbReference type="EMBL" id="VAX18001.1"/>
    </source>
</evidence>
<keyword evidence="9" id="KW-0677">Repeat</keyword>
<feature type="domain" description="PAC" evidence="18">
    <location>
        <begin position="540"/>
        <end position="590"/>
    </location>
</feature>
<feature type="domain" description="PAC" evidence="18">
    <location>
        <begin position="410"/>
        <end position="462"/>
    </location>
</feature>
<keyword evidence="12 14" id="KW-1133">Transmembrane helix</keyword>
<evidence type="ECO:0000256" key="3">
    <source>
        <dbReference type="ARBA" id="ARBA00012438"/>
    </source>
</evidence>
<dbReference type="InterPro" id="IPR013655">
    <property type="entry name" value="PAS_fold_3"/>
</dbReference>
<feature type="domain" description="PAS" evidence="17">
    <location>
        <begin position="362"/>
        <end position="407"/>
    </location>
</feature>
<evidence type="ECO:0000259" key="16">
    <source>
        <dbReference type="PROSITE" id="PS50110"/>
    </source>
</evidence>
<dbReference type="Gene3D" id="3.30.450.40">
    <property type="match status" value="1"/>
</dbReference>
<gene>
    <name evidence="19" type="ORF">MNBD_NITROSPINAE04-148</name>
</gene>
<dbReference type="CDD" id="cd00130">
    <property type="entry name" value="PAS"/>
    <property type="match status" value="3"/>
</dbReference>
<organism evidence="19">
    <name type="scientific">hydrothermal vent metagenome</name>
    <dbReference type="NCBI Taxonomy" id="652676"/>
    <lineage>
        <taxon>unclassified sequences</taxon>
        <taxon>metagenomes</taxon>
        <taxon>ecological metagenomes</taxon>
    </lineage>
</organism>
<evidence type="ECO:0000256" key="1">
    <source>
        <dbReference type="ARBA" id="ARBA00000085"/>
    </source>
</evidence>
<dbReference type="SMART" id="SM00387">
    <property type="entry name" value="HATPase_c"/>
    <property type="match status" value="1"/>
</dbReference>
<dbReference type="Gene3D" id="3.30.450.20">
    <property type="entry name" value="PAS domain"/>
    <property type="match status" value="3"/>
</dbReference>
<dbReference type="SUPFAM" id="SSF52172">
    <property type="entry name" value="CheY-like"/>
    <property type="match status" value="1"/>
</dbReference>
<dbReference type="PRINTS" id="PR00344">
    <property type="entry name" value="BCTRLSENSOR"/>
</dbReference>
<dbReference type="SUPFAM" id="SSF47384">
    <property type="entry name" value="Homodimeric domain of signal transducing histidine kinase"/>
    <property type="match status" value="1"/>
</dbReference>
<evidence type="ECO:0000259" key="15">
    <source>
        <dbReference type="PROSITE" id="PS50109"/>
    </source>
</evidence>
<evidence type="ECO:0000256" key="4">
    <source>
        <dbReference type="ARBA" id="ARBA00022475"/>
    </source>
</evidence>
<protein>
    <recommendedName>
        <fullName evidence="3">histidine kinase</fullName>
        <ecNumber evidence="3">2.7.13.3</ecNumber>
    </recommendedName>
</protein>
<dbReference type="InterPro" id="IPR003018">
    <property type="entry name" value="GAF"/>
</dbReference>
<keyword evidence="5" id="KW-0997">Cell inner membrane</keyword>
<sequence>MKKSDIGKETYYYLISILAAISFLIGSLAIGISYYVSFEQQRERLIETVQSQARLIEAMAKFDAKFSAQDHPEGAYGATLSQVVKAHGMGKGFGETGEFVLARREGNQIVFLLSHRFLDMDTPRPVPFDADIAEPMRLALKGESGSIEGLDYRGELVLAAYEPVNWSGHQIGIVAKIDIAEIRQPFAIAGLITGLLAFIILGFGMFVFNRLTRPFDTSDSVISLGRKTDKYLHLAAPVLLATVILYADISIPLGVAGGVPYVALFLFSILSPTRFFIISIGILGTIMTVVGFFLSPEGGLLWMALLNRFLAIFAIWITAILTLYHKEAEIKAVDNARNLEKSQEIANIGSFDWNIKVNEISWSDETYKIFGRNPQEFNPTLETFLDAIHPEDRKIVKQAVDESVRNDTPIDIEYRIVRPDNEERVVHALAIVYRDDSGKPIRLLGTAHDITERKEAEESLSASEQKFRALAQSASDAIITTDSDGKIVTWNSAAETIFGYSENEALSQTIITLIPERYHEKHSRAFEQASLTGKLKNPMRTIEVEGVKNDGAEFSMELSISCWTMDKNLFFTSIIRDITDRKKAEEELFKYRNHLEELVNNRTDEIKLIQKIAVAANEALTVDEAMLTCIGEVCGYTGWEIGHVYIPDAEGICIPTDLWHVKKTERFDAFLKATMNTAFEPGVGLPGRVYKSGEPAWVRDVTNDTNFPRAKTAEEVGMKAGFAFPVLGGGNVVAVLEFFTTIAVEPDQLLLDTVKHLASQLGRLAERKRTERELLLKNYAIDSSMDAMMMTNLDYEITYMNQKMCELWGYAEKELLGCDNSILRAEEHLKGTIQKIVFEKGEYEGEFLARRKDGSTFIAHVSTSMVEDENGKIVSNVTSFIDLTERIRNEEALVSAKEAAEAATKLKDKFVSLASHDLRSPLSTITGFLNFMKFDTKNPLCSEHKDIVNRMILTTDHQLNMIDGLLDLTRMKTGYISLEPRFANTNLIVENIVQNMLFMAQAKEITLVNDIPANARLYADITYFSQVVSNLVSNAIKFCSKGDSVRLFAPDNKKSIIAVSDTGAGIDSQTLCKLFTQEDKTSIIGTAGEEGFGLGLPYSYEIMQAHGGSLYAESTIGEGAVFFAKLPYVKPQLLIVDDDEKVRKLIMAYVDPLDVYVKQAVNGSEAIETLKLFVPHLIITDISMPVIDGLQLLEHIRGNPAIKSVPVIIMTGTDIHLRDKAFQMQASDFITKPLMEDEFLPRIRRFIG</sequence>
<keyword evidence="11" id="KW-0418">Kinase</keyword>
<evidence type="ECO:0000256" key="14">
    <source>
        <dbReference type="SAM" id="Phobius"/>
    </source>
</evidence>
<evidence type="ECO:0000259" key="18">
    <source>
        <dbReference type="PROSITE" id="PS50113"/>
    </source>
</evidence>
<dbReference type="GO" id="GO:0000155">
    <property type="term" value="F:phosphorelay sensor kinase activity"/>
    <property type="evidence" value="ECO:0007669"/>
    <property type="project" value="InterPro"/>
</dbReference>
<evidence type="ECO:0000256" key="7">
    <source>
        <dbReference type="ARBA" id="ARBA00022679"/>
    </source>
</evidence>
<dbReference type="InterPro" id="IPR029016">
    <property type="entry name" value="GAF-like_dom_sf"/>
</dbReference>
<evidence type="ECO:0000256" key="6">
    <source>
        <dbReference type="ARBA" id="ARBA00022553"/>
    </source>
</evidence>
<dbReference type="InterPro" id="IPR001789">
    <property type="entry name" value="Sig_transdc_resp-reg_receiver"/>
</dbReference>
<dbReference type="InterPro" id="IPR052162">
    <property type="entry name" value="Sensor_kinase/Photoreceptor"/>
</dbReference>
<dbReference type="InterPro" id="IPR000014">
    <property type="entry name" value="PAS"/>
</dbReference>
<dbReference type="Pfam" id="PF08447">
    <property type="entry name" value="PAS_3"/>
    <property type="match status" value="1"/>
</dbReference>
<dbReference type="SUPFAM" id="SSF55874">
    <property type="entry name" value="ATPase domain of HSP90 chaperone/DNA topoisomerase II/histidine kinase"/>
    <property type="match status" value="1"/>
</dbReference>
<dbReference type="SMART" id="SM00065">
    <property type="entry name" value="GAF"/>
    <property type="match status" value="1"/>
</dbReference>
<dbReference type="InterPro" id="IPR035965">
    <property type="entry name" value="PAS-like_dom_sf"/>
</dbReference>
<dbReference type="FunFam" id="2.10.70.100:FF:000001">
    <property type="entry name" value="Sensory transduction histidine kinase"/>
    <property type="match status" value="1"/>
</dbReference>
<evidence type="ECO:0000256" key="11">
    <source>
        <dbReference type="ARBA" id="ARBA00022777"/>
    </source>
</evidence>
<dbReference type="Pfam" id="PF00072">
    <property type="entry name" value="Response_reg"/>
    <property type="match status" value="1"/>
</dbReference>
<dbReference type="GO" id="GO:0000166">
    <property type="term" value="F:nucleotide binding"/>
    <property type="evidence" value="ECO:0007669"/>
    <property type="project" value="UniProtKB-KW"/>
</dbReference>